<feature type="transmembrane region" description="Helical" evidence="2">
    <location>
        <begin position="155"/>
        <end position="175"/>
    </location>
</feature>
<dbReference type="GO" id="GO:0061630">
    <property type="term" value="F:ubiquitin protein ligase activity"/>
    <property type="evidence" value="ECO:0007669"/>
    <property type="project" value="TreeGrafter"/>
</dbReference>
<dbReference type="Proteomes" id="UP000186817">
    <property type="component" value="Unassembled WGS sequence"/>
</dbReference>
<dbReference type="CDD" id="cd16448">
    <property type="entry name" value="RING-H2"/>
    <property type="match status" value="1"/>
</dbReference>
<evidence type="ECO:0000313" key="4">
    <source>
        <dbReference type="EMBL" id="OLP80901.1"/>
    </source>
</evidence>
<name>A0A1Q9CDA7_SYMMI</name>
<dbReference type="GO" id="GO:0006511">
    <property type="term" value="P:ubiquitin-dependent protein catabolic process"/>
    <property type="evidence" value="ECO:0007669"/>
    <property type="project" value="TreeGrafter"/>
</dbReference>
<organism evidence="4 5">
    <name type="scientific">Symbiodinium microadriaticum</name>
    <name type="common">Dinoflagellate</name>
    <name type="synonym">Zooxanthella microadriatica</name>
    <dbReference type="NCBI Taxonomy" id="2951"/>
    <lineage>
        <taxon>Eukaryota</taxon>
        <taxon>Sar</taxon>
        <taxon>Alveolata</taxon>
        <taxon>Dinophyceae</taxon>
        <taxon>Suessiales</taxon>
        <taxon>Symbiodiniaceae</taxon>
        <taxon>Symbiodinium</taxon>
    </lineage>
</organism>
<dbReference type="SUPFAM" id="SSF57850">
    <property type="entry name" value="RING/U-box"/>
    <property type="match status" value="1"/>
</dbReference>
<dbReference type="OrthoDB" id="434779at2759"/>
<dbReference type="PROSITE" id="PS50089">
    <property type="entry name" value="ZF_RING_2"/>
    <property type="match status" value="1"/>
</dbReference>
<dbReference type="InterPro" id="IPR001841">
    <property type="entry name" value="Znf_RING"/>
</dbReference>
<reference evidence="4 5" key="1">
    <citation type="submission" date="2016-02" db="EMBL/GenBank/DDBJ databases">
        <title>Genome analysis of coral dinoflagellate symbionts highlights evolutionary adaptations to a symbiotic lifestyle.</title>
        <authorList>
            <person name="Aranda M."/>
            <person name="Li Y."/>
            <person name="Liew Y.J."/>
            <person name="Baumgarten S."/>
            <person name="Simakov O."/>
            <person name="Wilson M."/>
            <person name="Piel J."/>
            <person name="Ashoor H."/>
            <person name="Bougouffa S."/>
            <person name="Bajic V.B."/>
            <person name="Ryu T."/>
            <person name="Ravasi T."/>
            <person name="Bayer T."/>
            <person name="Micklem G."/>
            <person name="Kim H."/>
            <person name="Bhak J."/>
            <person name="Lajeunesse T.C."/>
            <person name="Voolstra C.R."/>
        </authorList>
    </citation>
    <scope>NUCLEOTIDE SEQUENCE [LARGE SCALE GENOMIC DNA]</scope>
    <source>
        <strain evidence="4 5">CCMP2467</strain>
    </source>
</reference>
<comment type="caution">
    <text evidence="4">The sequence shown here is derived from an EMBL/GenBank/DDBJ whole genome shotgun (WGS) entry which is preliminary data.</text>
</comment>
<evidence type="ECO:0000313" key="5">
    <source>
        <dbReference type="Proteomes" id="UP000186817"/>
    </source>
</evidence>
<dbReference type="InterPro" id="IPR013083">
    <property type="entry name" value="Znf_RING/FYVE/PHD"/>
</dbReference>
<keyword evidence="2" id="KW-0472">Membrane</keyword>
<proteinExistence type="predicted"/>
<feature type="transmembrane region" description="Helical" evidence="2">
    <location>
        <begin position="80"/>
        <end position="103"/>
    </location>
</feature>
<feature type="transmembrane region" description="Helical" evidence="2">
    <location>
        <begin position="123"/>
        <end position="143"/>
    </location>
</feature>
<dbReference type="GO" id="GO:0008270">
    <property type="term" value="F:zinc ion binding"/>
    <property type="evidence" value="ECO:0007669"/>
    <property type="project" value="UniProtKB-KW"/>
</dbReference>
<dbReference type="Pfam" id="PF13639">
    <property type="entry name" value="zf-RING_2"/>
    <property type="match status" value="1"/>
</dbReference>
<dbReference type="InterPro" id="IPR051826">
    <property type="entry name" value="E3_ubiquitin-ligase_domain"/>
</dbReference>
<keyword evidence="5" id="KW-1185">Reference proteome</keyword>
<feature type="domain" description="RING-type" evidence="3">
    <location>
        <begin position="224"/>
        <end position="264"/>
    </location>
</feature>
<feature type="transmembrane region" description="Helical" evidence="2">
    <location>
        <begin position="30"/>
        <end position="48"/>
    </location>
</feature>
<gene>
    <name evidence="4" type="primary">RNF148</name>
    <name evidence="4" type="ORF">AK812_SmicGene38627</name>
</gene>
<dbReference type="AlphaFoldDB" id="A0A1Q9CDA7"/>
<evidence type="ECO:0000256" key="1">
    <source>
        <dbReference type="PROSITE-ProRule" id="PRU00175"/>
    </source>
</evidence>
<dbReference type="PANTHER" id="PTHR22765">
    <property type="entry name" value="RING FINGER AND PROTEASE ASSOCIATED DOMAIN-CONTAINING"/>
    <property type="match status" value="1"/>
</dbReference>
<keyword evidence="2" id="KW-1133">Transmembrane helix</keyword>
<dbReference type="EMBL" id="LSRX01001334">
    <property type="protein sequence ID" value="OLP80901.1"/>
    <property type="molecule type" value="Genomic_DNA"/>
</dbReference>
<evidence type="ECO:0000259" key="3">
    <source>
        <dbReference type="PROSITE" id="PS50089"/>
    </source>
</evidence>
<keyword evidence="1" id="KW-0479">Metal-binding</keyword>
<accession>A0A1Q9CDA7</accession>
<evidence type="ECO:0000256" key="2">
    <source>
        <dbReference type="SAM" id="Phobius"/>
    </source>
</evidence>
<dbReference type="Gene3D" id="3.30.40.10">
    <property type="entry name" value="Zinc/RING finger domain, C3HC4 (zinc finger)"/>
    <property type="match status" value="1"/>
</dbReference>
<keyword evidence="1" id="KW-0863">Zinc-finger</keyword>
<sequence length="469" mass="51254">MIPEAWTQPRRFADGVLQTNMRKDVLKVRLVIGLLTVATLGSFTSIMAEGSLVNTRHRASLCRDWKFREESMQDCNGVVVSFPTVVLITSILSFATLASLLWLAVHMVTSDLTRGGSDLSTMLVIYLVIKVIFLGLHATFIVMTWHSKVATPQGFGFTILGIDIVMVMLASCTWAKVVRMQQRMTEAVRSRNAEARSACMQKLPTAAYKDMPSPLGLPRLQENCVICLSDFEPNCTVTRLACGHVFHATCIKNWLVDAAHDSCPYRCQEDPLEIAEVNDAATDAGMIHEEGRSLRKFLQTLLAEAVDGHGHHHPDLFELLLALQQVESDSSLSELLNDTKVVLQVLLCQKAPIGVQPARLVELLEMMARSGEWGSELLSALAEEALSQSQVLGPAGIASALQALSRLGALAEPRCHLSQGWASLLTKGMGQKLQVSFHQESSQLARLAAALMRSLLANTPAMTAPVTQS</sequence>
<keyword evidence="1" id="KW-0862">Zinc</keyword>
<protein>
    <submittedName>
        <fullName evidence="4">RING finger protein 148</fullName>
    </submittedName>
</protein>
<keyword evidence="2" id="KW-0812">Transmembrane</keyword>